<dbReference type="Proteomes" id="UP000008311">
    <property type="component" value="Unassembled WGS sequence"/>
</dbReference>
<proteinExistence type="predicted"/>
<organism evidence="2 3">
    <name type="scientific">Ricinus communis</name>
    <name type="common">Castor bean</name>
    <dbReference type="NCBI Taxonomy" id="3988"/>
    <lineage>
        <taxon>Eukaryota</taxon>
        <taxon>Viridiplantae</taxon>
        <taxon>Streptophyta</taxon>
        <taxon>Embryophyta</taxon>
        <taxon>Tracheophyta</taxon>
        <taxon>Spermatophyta</taxon>
        <taxon>Magnoliopsida</taxon>
        <taxon>eudicotyledons</taxon>
        <taxon>Gunneridae</taxon>
        <taxon>Pentapetalae</taxon>
        <taxon>rosids</taxon>
        <taxon>fabids</taxon>
        <taxon>Malpighiales</taxon>
        <taxon>Euphorbiaceae</taxon>
        <taxon>Acalyphoideae</taxon>
        <taxon>Acalypheae</taxon>
        <taxon>Ricinus</taxon>
    </lineage>
</organism>
<keyword evidence="3" id="KW-1185">Reference proteome</keyword>
<dbReference type="AlphaFoldDB" id="B9SM65"/>
<evidence type="ECO:0000313" key="2">
    <source>
        <dbReference type="EMBL" id="EEF35328.1"/>
    </source>
</evidence>
<evidence type="ECO:0000256" key="1">
    <source>
        <dbReference type="SAM" id="Phobius"/>
    </source>
</evidence>
<protein>
    <submittedName>
        <fullName evidence="2">Pheophorbide A oxygenase, putative</fullName>
    </submittedName>
</protein>
<dbReference type="EMBL" id="EQ974025">
    <property type="protein sequence ID" value="EEF35328.1"/>
    <property type="molecule type" value="Genomic_DNA"/>
</dbReference>
<evidence type="ECO:0000313" key="3">
    <source>
        <dbReference type="Proteomes" id="UP000008311"/>
    </source>
</evidence>
<dbReference type="STRING" id="3988.B9SM65"/>
<feature type="transmembrane region" description="Helical" evidence="1">
    <location>
        <begin position="53"/>
        <end position="75"/>
    </location>
</feature>
<dbReference type="InParanoid" id="B9SM65"/>
<keyword evidence="1" id="KW-0812">Transmembrane</keyword>
<accession>B9SM65</accession>
<keyword evidence="1" id="KW-1133">Transmembrane helix</keyword>
<reference evidence="3" key="1">
    <citation type="journal article" date="2010" name="Nat. Biotechnol.">
        <title>Draft genome sequence of the oilseed species Ricinus communis.</title>
        <authorList>
            <person name="Chan A.P."/>
            <person name="Crabtree J."/>
            <person name="Zhao Q."/>
            <person name="Lorenzi H."/>
            <person name="Orvis J."/>
            <person name="Puiu D."/>
            <person name="Melake-Berhan A."/>
            <person name="Jones K.M."/>
            <person name="Redman J."/>
            <person name="Chen G."/>
            <person name="Cahoon E.B."/>
            <person name="Gedil M."/>
            <person name="Stanke M."/>
            <person name="Haas B.J."/>
            <person name="Wortman J.R."/>
            <person name="Fraser-Liggett C.M."/>
            <person name="Ravel J."/>
            <person name="Rabinowicz P.D."/>
        </authorList>
    </citation>
    <scope>NUCLEOTIDE SEQUENCE [LARGE SCALE GENOMIC DNA]</scope>
    <source>
        <strain evidence="3">cv. Hale</strain>
    </source>
</reference>
<name>B9SM65_RICCO</name>
<keyword evidence="1" id="KW-0472">Membrane</keyword>
<sequence>MDRYWSHMVNCSSCNAVYKGLNALQALLQIVSIASLGIVAATKEGTLSAVTRISLASMAATLCGLLVMTWVLYCLRNLSSEIGMLQSYGAKWIEQD</sequence>
<gene>
    <name evidence="2" type="ORF">RCOM_0879370</name>
</gene>
<feature type="transmembrane region" description="Helical" evidence="1">
    <location>
        <begin position="21"/>
        <end position="41"/>
    </location>
</feature>